<name>A0ABQ9VRQ6_SAGOE</name>
<feature type="compositionally biased region" description="Polar residues" evidence="1">
    <location>
        <begin position="120"/>
        <end position="130"/>
    </location>
</feature>
<evidence type="ECO:0000256" key="1">
    <source>
        <dbReference type="SAM" id="MobiDB-lite"/>
    </source>
</evidence>
<dbReference type="Gene3D" id="6.10.250.2460">
    <property type="match status" value="1"/>
</dbReference>
<evidence type="ECO:0000259" key="2">
    <source>
        <dbReference type="Pfam" id="PF06959"/>
    </source>
</evidence>
<keyword evidence="3" id="KW-0547">Nucleotide-binding</keyword>
<feature type="region of interest" description="Disordered" evidence="1">
    <location>
        <begin position="120"/>
        <end position="141"/>
    </location>
</feature>
<dbReference type="InterPro" id="IPR010716">
    <property type="entry name" value="RECQ5"/>
</dbReference>
<accession>A0ABQ9VRQ6</accession>
<feature type="compositionally biased region" description="Polar residues" evidence="1">
    <location>
        <begin position="164"/>
        <end position="174"/>
    </location>
</feature>
<feature type="region of interest" description="Disordered" evidence="1">
    <location>
        <begin position="259"/>
        <end position="298"/>
    </location>
</feature>
<evidence type="ECO:0000313" key="3">
    <source>
        <dbReference type="EMBL" id="KAK2112054.1"/>
    </source>
</evidence>
<dbReference type="Gene3D" id="3.40.50.300">
    <property type="entry name" value="P-loop containing nucleotide triphosphate hydrolases"/>
    <property type="match status" value="1"/>
</dbReference>
<feature type="domain" description="RecQ helicase-like 5" evidence="2">
    <location>
        <begin position="272"/>
        <end position="297"/>
    </location>
</feature>
<keyword evidence="3" id="KW-0347">Helicase</keyword>
<sequence>MPAGLSTPHLCGAACSRCRHAAISKYFGDAPPACAKGCDHCQNPTAVRRQLEALEHSSTWSKTCIGPSQGNGFDPELYEGGRKGYGGFSRYDEGSGGSGDEGRDEAHKREWNLFYQKQMQLRKTGSSSATPKGPPPAPGHVTNFTFLCQAREHCLGLLEEALSSNRQSTHTTDGPSPPGPKSHWSSAGRAPGPPDTLCLLPCTHRADLRAQAVELEHETFRNTKVANLYKASVLKKGELAGATASLPIPAQLAEIHRASKDGQPYDVGGSAKSCSTQAKPPEPNEYDIPPASHVYSVS</sequence>
<dbReference type="Proteomes" id="UP001266305">
    <property type="component" value="Unassembled WGS sequence"/>
</dbReference>
<comment type="caution">
    <text evidence="3">The sequence shown here is derived from an EMBL/GenBank/DDBJ whole genome shotgun (WGS) entry which is preliminary data.</text>
</comment>
<keyword evidence="4" id="KW-1185">Reference proteome</keyword>
<feature type="region of interest" description="Disordered" evidence="1">
    <location>
        <begin position="164"/>
        <end position="191"/>
    </location>
</feature>
<evidence type="ECO:0000313" key="4">
    <source>
        <dbReference type="Proteomes" id="UP001266305"/>
    </source>
</evidence>
<dbReference type="Pfam" id="PF06959">
    <property type="entry name" value="RecQ5"/>
    <property type="match status" value="1"/>
</dbReference>
<keyword evidence="3" id="KW-0067">ATP-binding</keyword>
<gene>
    <name evidence="3" type="primary">RECQL5_1</name>
    <name evidence="3" type="ORF">P7K49_011801</name>
</gene>
<dbReference type="Gene3D" id="6.10.250.3140">
    <property type="match status" value="1"/>
</dbReference>
<organism evidence="3 4">
    <name type="scientific">Saguinus oedipus</name>
    <name type="common">Cotton-top tamarin</name>
    <name type="synonym">Oedipomidas oedipus</name>
    <dbReference type="NCBI Taxonomy" id="9490"/>
    <lineage>
        <taxon>Eukaryota</taxon>
        <taxon>Metazoa</taxon>
        <taxon>Chordata</taxon>
        <taxon>Craniata</taxon>
        <taxon>Vertebrata</taxon>
        <taxon>Euteleostomi</taxon>
        <taxon>Mammalia</taxon>
        <taxon>Eutheria</taxon>
        <taxon>Euarchontoglires</taxon>
        <taxon>Primates</taxon>
        <taxon>Haplorrhini</taxon>
        <taxon>Platyrrhini</taxon>
        <taxon>Cebidae</taxon>
        <taxon>Callitrichinae</taxon>
        <taxon>Saguinus</taxon>
    </lineage>
</organism>
<dbReference type="InterPro" id="IPR027417">
    <property type="entry name" value="P-loop_NTPase"/>
</dbReference>
<reference evidence="3 4" key="1">
    <citation type="submission" date="2023-05" db="EMBL/GenBank/DDBJ databases">
        <title>B98-5 Cell Line De Novo Hybrid Assembly: An Optical Mapping Approach.</title>
        <authorList>
            <person name="Kananen K."/>
            <person name="Auerbach J.A."/>
            <person name="Kautto E."/>
            <person name="Blachly J.S."/>
        </authorList>
    </citation>
    <scope>NUCLEOTIDE SEQUENCE [LARGE SCALE GENOMIC DNA]</scope>
    <source>
        <strain evidence="3">B95-8</strain>
        <tissue evidence="3">Cell line</tissue>
    </source>
</reference>
<proteinExistence type="predicted"/>
<dbReference type="EMBL" id="JASSZA010000005">
    <property type="protein sequence ID" value="KAK2112054.1"/>
    <property type="molecule type" value="Genomic_DNA"/>
</dbReference>
<protein>
    <submittedName>
        <fullName evidence="3">ATP-dependent DNA helicase Q5</fullName>
    </submittedName>
</protein>
<dbReference type="GO" id="GO:0004386">
    <property type="term" value="F:helicase activity"/>
    <property type="evidence" value="ECO:0007669"/>
    <property type="project" value="UniProtKB-KW"/>
</dbReference>
<keyword evidence="3" id="KW-0378">Hydrolase</keyword>